<protein>
    <recommendedName>
        <fullName evidence="3">Transcriptional regulator</fullName>
    </recommendedName>
</protein>
<keyword evidence="2" id="KW-1185">Reference proteome</keyword>
<accession>A0ABQ4CIE1</accession>
<organism evidence="1 2">
    <name type="scientific">Asanoa siamensis</name>
    <dbReference type="NCBI Taxonomy" id="926357"/>
    <lineage>
        <taxon>Bacteria</taxon>
        <taxon>Bacillati</taxon>
        <taxon>Actinomycetota</taxon>
        <taxon>Actinomycetes</taxon>
        <taxon>Micromonosporales</taxon>
        <taxon>Micromonosporaceae</taxon>
        <taxon>Asanoa</taxon>
    </lineage>
</organism>
<evidence type="ECO:0000313" key="2">
    <source>
        <dbReference type="Proteomes" id="UP000604117"/>
    </source>
</evidence>
<dbReference type="Proteomes" id="UP000604117">
    <property type="component" value="Unassembled WGS sequence"/>
</dbReference>
<name>A0ABQ4CIE1_9ACTN</name>
<reference evidence="1 2" key="1">
    <citation type="submission" date="2021-01" db="EMBL/GenBank/DDBJ databases">
        <title>Whole genome shotgun sequence of Asanoa siamensis NBRC 107932.</title>
        <authorList>
            <person name="Komaki H."/>
            <person name="Tamura T."/>
        </authorList>
    </citation>
    <scope>NUCLEOTIDE SEQUENCE [LARGE SCALE GENOMIC DNA]</scope>
    <source>
        <strain evidence="1 2">NBRC 107932</strain>
    </source>
</reference>
<sequence>MLVATVGCRVCANGLIVFTVGSGLFLECVECLTGYRDPADLTASFRVEDLREPTRPATAAEVANRGWAAYLDRRS</sequence>
<dbReference type="RefSeq" id="WP_203710521.1">
    <property type="nucleotide sequence ID" value="NZ_BONE01000003.1"/>
</dbReference>
<proteinExistence type="predicted"/>
<evidence type="ECO:0008006" key="3">
    <source>
        <dbReference type="Google" id="ProtNLM"/>
    </source>
</evidence>
<gene>
    <name evidence="1" type="ORF">Asi02nite_05390</name>
</gene>
<evidence type="ECO:0000313" key="1">
    <source>
        <dbReference type="EMBL" id="GIF71021.1"/>
    </source>
</evidence>
<dbReference type="EMBL" id="BONE01000003">
    <property type="protein sequence ID" value="GIF71021.1"/>
    <property type="molecule type" value="Genomic_DNA"/>
</dbReference>
<comment type="caution">
    <text evidence="1">The sequence shown here is derived from an EMBL/GenBank/DDBJ whole genome shotgun (WGS) entry which is preliminary data.</text>
</comment>